<comment type="caution">
    <text evidence="1">The sequence shown here is derived from an EMBL/GenBank/DDBJ whole genome shotgun (WGS) entry which is preliminary data.</text>
</comment>
<gene>
    <name evidence="1" type="ORF">HMPREF9696_01740</name>
</gene>
<dbReference type="Proteomes" id="UP000001095">
    <property type="component" value="Unassembled WGS sequence"/>
</dbReference>
<evidence type="ECO:0000313" key="2">
    <source>
        <dbReference type="Proteomes" id="UP000001095"/>
    </source>
</evidence>
<proteinExistence type="predicted"/>
<dbReference type="HOGENOM" id="CLU_2420459_0_0_5"/>
<organism evidence="1 2">
    <name type="scientific">Afipia clevelandensis ATCC 49720</name>
    <dbReference type="NCBI Taxonomy" id="883079"/>
    <lineage>
        <taxon>Bacteria</taxon>
        <taxon>Pseudomonadati</taxon>
        <taxon>Pseudomonadota</taxon>
        <taxon>Alphaproteobacteria</taxon>
        <taxon>Hyphomicrobiales</taxon>
        <taxon>Nitrobacteraceae</taxon>
        <taxon>Afipia</taxon>
    </lineage>
</organism>
<dbReference type="AlphaFoldDB" id="K8PE04"/>
<dbReference type="PATRIC" id="fig|883079.3.peg.1767"/>
<keyword evidence="2" id="KW-1185">Reference proteome</keyword>
<reference evidence="1 2" key="1">
    <citation type="submission" date="2012-04" db="EMBL/GenBank/DDBJ databases">
        <title>The Genome Sequence of Afipia clevelandensis ATCC 49720.</title>
        <authorList>
            <consortium name="The Broad Institute Genome Sequencing Platform"/>
            <person name="Earl A."/>
            <person name="Ward D."/>
            <person name="Feldgarden M."/>
            <person name="Gevers D."/>
            <person name="Huys G."/>
            <person name="Walker B."/>
            <person name="Young S.K."/>
            <person name="Zeng Q."/>
            <person name="Gargeya S."/>
            <person name="Fitzgerald M."/>
            <person name="Haas B."/>
            <person name="Abouelleil A."/>
            <person name="Alvarado L."/>
            <person name="Arachchi H.M."/>
            <person name="Berlin A."/>
            <person name="Chapman S.B."/>
            <person name="Goldberg J."/>
            <person name="Griggs A."/>
            <person name="Gujja S."/>
            <person name="Hansen M."/>
            <person name="Howarth C."/>
            <person name="Imamovic A."/>
            <person name="Larimer J."/>
            <person name="McCowen C."/>
            <person name="Montmayeur A."/>
            <person name="Murphy C."/>
            <person name="Neiman D."/>
            <person name="Pearson M."/>
            <person name="Priest M."/>
            <person name="Roberts A."/>
            <person name="Saif S."/>
            <person name="Shea T."/>
            <person name="Sisk P."/>
            <person name="Sykes S."/>
            <person name="Wortman J."/>
            <person name="Nusbaum C."/>
            <person name="Birren B."/>
        </authorList>
    </citation>
    <scope>NUCLEOTIDE SEQUENCE [LARGE SCALE GENOMIC DNA]</scope>
    <source>
        <strain evidence="1 2">ATCC 49720</strain>
    </source>
</reference>
<sequence>MSEERIIDGYDVPLIYFEAIGNMFVRNGNFHITLMKVQDSREGRVLIPQIELICPLGNVPGHIKDVLKATSKWLTSPPNQEVLEADRVDRH</sequence>
<accession>K8PE04</accession>
<protein>
    <submittedName>
        <fullName evidence="1">Uncharacterized protein</fullName>
    </submittedName>
</protein>
<name>K8PE04_9BRAD</name>
<dbReference type="EMBL" id="AGWY01000007">
    <property type="protein sequence ID" value="EKS37790.1"/>
    <property type="molecule type" value="Genomic_DNA"/>
</dbReference>
<evidence type="ECO:0000313" key="1">
    <source>
        <dbReference type="EMBL" id="EKS37790.1"/>
    </source>
</evidence>